<sequence>MAEYSFRIESVDTEVAFDCEADRAEREGFTNVAKRQRDNALHVRNAVHHMQKICPEGYRVETKIVVSHVPNVIPGLRDDIRNGTNPWSKVNHDAIIRGE</sequence>
<proteinExistence type="predicted"/>
<accession>A0A2L1IWS5</accession>
<organism evidence="1 2">
    <name type="scientific">Mycobacterium phage Cuke</name>
    <dbReference type="NCBI Taxonomy" id="2079417"/>
    <lineage>
        <taxon>Viruses</taxon>
        <taxon>Duplodnaviria</taxon>
        <taxon>Heunggongvirae</taxon>
        <taxon>Uroviricota</taxon>
        <taxon>Caudoviricetes</taxon>
        <taxon>Cukevirus</taxon>
        <taxon>Cukevirus cuke</taxon>
    </lineage>
</organism>
<evidence type="ECO:0000313" key="2">
    <source>
        <dbReference type="Proteomes" id="UP000240246"/>
    </source>
</evidence>
<dbReference type="Proteomes" id="UP000240246">
    <property type="component" value="Segment"/>
</dbReference>
<keyword evidence="2" id="KW-1185">Reference proteome</keyword>
<dbReference type="EMBL" id="MG757156">
    <property type="protein sequence ID" value="AVD99660.1"/>
    <property type="molecule type" value="Genomic_DNA"/>
</dbReference>
<reference evidence="2" key="1">
    <citation type="submission" date="2018-01" db="EMBL/GenBank/DDBJ databases">
        <authorList>
            <person name="Gaut B.S."/>
            <person name="Morton B.R."/>
            <person name="Clegg M.T."/>
            <person name="Duvall M.R."/>
        </authorList>
    </citation>
    <scope>NUCLEOTIDE SEQUENCE [LARGE SCALE GENOMIC DNA]</scope>
</reference>
<name>A0A2L1IWS5_9CAUD</name>
<evidence type="ECO:0000313" key="1">
    <source>
        <dbReference type="EMBL" id="AVD99660.1"/>
    </source>
</evidence>
<protein>
    <submittedName>
        <fullName evidence="1">Uncharacterized protein</fullName>
    </submittedName>
</protein>
<gene>
    <name evidence="1" type="ORF">SEA_CUKE_42</name>
</gene>